<dbReference type="Proteomes" id="UP000254340">
    <property type="component" value="Unassembled WGS sequence"/>
</dbReference>
<dbReference type="EMBL" id="UGLH01000006">
    <property type="protein sequence ID" value="STT85454.1"/>
    <property type="molecule type" value="Genomic_DNA"/>
</dbReference>
<sequence length="129" mass="14725">MPVEFITALFRGVRRALQLAGDDRQLHRETQRREFALTDIIIGDPNPQRRQAIDRIAFGNFAGKAVQQTLAHQIVDRVIGALADGFDGLLKRITDVAERIHQFTLAHFPFQSFTIQSGDRQQERESVDR</sequence>
<proteinExistence type="predicted"/>
<name>A0A377XU29_KLEPN</name>
<reference evidence="1 2" key="1">
    <citation type="submission" date="2018-06" db="EMBL/GenBank/DDBJ databases">
        <authorList>
            <consortium name="Pathogen Informatics"/>
            <person name="Doyle S."/>
        </authorList>
    </citation>
    <scope>NUCLEOTIDE SEQUENCE [LARGE SCALE GENOMIC DNA]</scope>
    <source>
        <strain evidence="1 2">NCTC5047</strain>
    </source>
</reference>
<protein>
    <submittedName>
        <fullName evidence="1">Uncharacterized protein</fullName>
    </submittedName>
</protein>
<dbReference type="AlphaFoldDB" id="A0A377XU29"/>
<evidence type="ECO:0000313" key="2">
    <source>
        <dbReference type="Proteomes" id="UP000254340"/>
    </source>
</evidence>
<gene>
    <name evidence="1" type="ORF">NCTC5047_06539</name>
</gene>
<accession>A0A377XU29</accession>
<evidence type="ECO:0000313" key="1">
    <source>
        <dbReference type="EMBL" id="STT85454.1"/>
    </source>
</evidence>
<organism evidence="1 2">
    <name type="scientific">Klebsiella pneumoniae</name>
    <dbReference type="NCBI Taxonomy" id="573"/>
    <lineage>
        <taxon>Bacteria</taxon>
        <taxon>Pseudomonadati</taxon>
        <taxon>Pseudomonadota</taxon>
        <taxon>Gammaproteobacteria</taxon>
        <taxon>Enterobacterales</taxon>
        <taxon>Enterobacteriaceae</taxon>
        <taxon>Klebsiella/Raoultella group</taxon>
        <taxon>Klebsiella</taxon>
        <taxon>Klebsiella pneumoniae complex</taxon>
    </lineage>
</organism>